<gene>
    <name evidence="2" type="ORF">HJG63_008820</name>
</gene>
<comment type="caution">
    <text evidence="2">The sequence shown here is derived from an EMBL/GenBank/DDBJ whole genome shotgun (WGS) entry which is preliminary data.</text>
</comment>
<name>A0A7J8D6P3_ROUAE</name>
<reference evidence="2 3" key="1">
    <citation type="journal article" date="2020" name="Nature">
        <title>Six reference-quality genomes reveal evolution of bat adaptations.</title>
        <authorList>
            <person name="Jebb D."/>
            <person name="Huang Z."/>
            <person name="Pippel M."/>
            <person name="Hughes G.M."/>
            <person name="Lavrichenko K."/>
            <person name="Devanna P."/>
            <person name="Winkler S."/>
            <person name="Jermiin L.S."/>
            <person name="Skirmuntt E.C."/>
            <person name="Katzourakis A."/>
            <person name="Burkitt-Gray L."/>
            <person name="Ray D.A."/>
            <person name="Sullivan K.A.M."/>
            <person name="Roscito J.G."/>
            <person name="Kirilenko B.M."/>
            <person name="Davalos L.M."/>
            <person name="Corthals A.P."/>
            <person name="Power M.L."/>
            <person name="Jones G."/>
            <person name="Ransome R.D."/>
            <person name="Dechmann D.K.N."/>
            <person name="Locatelli A.G."/>
            <person name="Puechmaille S.J."/>
            <person name="Fedrigo O."/>
            <person name="Jarvis E.D."/>
            <person name="Hiller M."/>
            <person name="Vernes S.C."/>
            <person name="Myers E.W."/>
            <person name="Teeling E.C."/>
        </authorList>
    </citation>
    <scope>NUCLEOTIDE SEQUENCE [LARGE SCALE GENOMIC DNA]</scope>
    <source>
        <strain evidence="2">MRouAeg1</strain>
        <tissue evidence="2">Muscle</tissue>
    </source>
</reference>
<feature type="region of interest" description="Disordered" evidence="1">
    <location>
        <begin position="80"/>
        <end position="112"/>
    </location>
</feature>
<dbReference type="EMBL" id="JACASE010000013">
    <property type="protein sequence ID" value="KAF6418798.1"/>
    <property type="molecule type" value="Genomic_DNA"/>
</dbReference>
<keyword evidence="3" id="KW-1185">Reference proteome</keyword>
<dbReference type="Proteomes" id="UP000593571">
    <property type="component" value="Unassembled WGS sequence"/>
</dbReference>
<evidence type="ECO:0000313" key="3">
    <source>
        <dbReference type="Proteomes" id="UP000593571"/>
    </source>
</evidence>
<sequence length="138" mass="15213">MDFMFIKYIPLGKNRKGRFQILPLASKGSRARITIYEASSMRGAHARSSTTTFSPSLVLRTVCACTCFNGGKLRLRYVESPAQQPGRASPEPEVVPHVHTPEPWGLKSPAPSSIPAHPRFPFSLSSEHALSSRVPLRL</sequence>
<accession>A0A7J8D6P3</accession>
<protein>
    <submittedName>
        <fullName evidence="2">Uncharacterized protein</fullName>
    </submittedName>
</protein>
<organism evidence="2 3">
    <name type="scientific">Rousettus aegyptiacus</name>
    <name type="common">Egyptian fruit bat</name>
    <name type="synonym">Pteropus aegyptiacus</name>
    <dbReference type="NCBI Taxonomy" id="9407"/>
    <lineage>
        <taxon>Eukaryota</taxon>
        <taxon>Metazoa</taxon>
        <taxon>Chordata</taxon>
        <taxon>Craniata</taxon>
        <taxon>Vertebrata</taxon>
        <taxon>Euteleostomi</taxon>
        <taxon>Mammalia</taxon>
        <taxon>Eutheria</taxon>
        <taxon>Laurasiatheria</taxon>
        <taxon>Chiroptera</taxon>
        <taxon>Yinpterochiroptera</taxon>
        <taxon>Pteropodoidea</taxon>
        <taxon>Pteropodidae</taxon>
        <taxon>Rousettinae</taxon>
        <taxon>Rousettus</taxon>
    </lineage>
</organism>
<evidence type="ECO:0000256" key="1">
    <source>
        <dbReference type="SAM" id="MobiDB-lite"/>
    </source>
</evidence>
<evidence type="ECO:0000313" key="2">
    <source>
        <dbReference type="EMBL" id="KAF6418798.1"/>
    </source>
</evidence>
<proteinExistence type="predicted"/>
<dbReference type="AlphaFoldDB" id="A0A7J8D6P3"/>